<comment type="caution">
    <text evidence="2">The sequence shown here is derived from an EMBL/GenBank/DDBJ whole genome shotgun (WGS) entry which is preliminary data.</text>
</comment>
<organism evidence="2 3">
    <name type="scientific">Paractinoplanes tereljensis</name>
    <dbReference type="NCBI Taxonomy" id="571912"/>
    <lineage>
        <taxon>Bacteria</taxon>
        <taxon>Bacillati</taxon>
        <taxon>Actinomycetota</taxon>
        <taxon>Actinomycetes</taxon>
        <taxon>Micromonosporales</taxon>
        <taxon>Micromonosporaceae</taxon>
        <taxon>Paractinoplanes</taxon>
    </lineage>
</organism>
<protein>
    <submittedName>
        <fullName evidence="2">Uncharacterized protein</fullName>
    </submittedName>
</protein>
<gene>
    <name evidence="2" type="ORF">Ate02nite_08690</name>
</gene>
<name>A0A919TQG8_9ACTN</name>
<dbReference type="EMBL" id="BOMY01000003">
    <property type="protein sequence ID" value="GIF18139.1"/>
    <property type="molecule type" value="Genomic_DNA"/>
</dbReference>
<accession>A0A919TQG8</accession>
<evidence type="ECO:0000313" key="3">
    <source>
        <dbReference type="Proteomes" id="UP000623608"/>
    </source>
</evidence>
<evidence type="ECO:0000313" key="2">
    <source>
        <dbReference type="EMBL" id="GIF18139.1"/>
    </source>
</evidence>
<keyword evidence="3" id="KW-1185">Reference proteome</keyword>
<feature type="region of interest" description="Disordered" evidence="1">
    <location>
        <begin position="1"/>
        <end position="21"/>
    </location>
</feature>
<sequence length="105" mass="11135">MTIFRAGRRAGDRPAATRRPNTTIILRDPRHHLHKGALDGASGGSRQARKFAIHPAGTIDKPLRTVRTRNVISSAVTGGRSECILAPVRAPGRSPSVDSPAGPGR</sequence>
<proteinExistence type="predicted"/>
<dbReference type="AlphaFoldDB" id="A0A919TQG8"/>
<evidence type="ECO:0000256" key="1">
    <source>
        <dbReference type="SAM" id="MobiDB-lite"/>
    </source>
</evidence>
<reference evidence="2" key="1">
    <citation type="submission" date="2021-01" db="EMBL/GenBank/DDBJ databases">
        <title>Whole genome shotgun sequence of Actinoplanes tereljensis NBRC 105297.</title>
        <authorList>
            <person name="Komaki H."/>
            <person name="Tamura T."/>
        </authorList>
    </citation>
    <scope>NUCLEOTIDE SEQUENCE</scope>
    <source>
        <strain evidence="2">NBRC 105297</strain>
    </source>
</reference>
<dbReference type="Proteomes" id="UP000623608">
    <property type="component" value="Unassembled WGS sequence"/>
</dbReference>